<name>A0ABT4FKW5_9BACL</name>
<proteinExistence type="predicted"/>
<organism evidence="1 2">
    <name type="scientific">Paenibacillus chitinolyticus</name>
    <dbReference type="NCBI Taxonomy" id="79263"/>
    <lineage>
        <taxon>Bacteria</taxon>
        <taxon>Bacillati</taxon>
        <taxon>Bacillota</taxon>
        <taxon>Bacilli</taxon>
        <taxon>Bacillales</taxon>
        <taxon>Paenibacillaceae</taxon>
        <taxon>Paenibacillus</taxon>
    </lineage>
</organism>
<evidence type="ECO:0000313" key="2">
    <source>
        <dbReference type="Proteomes" id="UP001527202"/>
    </source>
</evidence>
<dbReference type="RefSeq" id="WP_129112539.1">
    <property type="nucleotide sequence ID" value="NZ_CP026520.1"/>
</dbReference>
<sequence length="65" mass="7051">MGRGSRAGQTQPESDPAKRLRHAACPLQGLAPGLSARSSLRHCPLSLRHPLESPQQPSSIWSVFH</sequence>
<comment type="caution">
    <text evidence="1">The sequence shown here is derived from an EMBL/GenBank/DDBJ whole genome shotgun (WGS) entry which is preliminary data.</text>
</comment>
<evidence type="ECO:0000313" key="1">
    <source>
        <dbReference type="EMBL" id="MCY9597727.1"/>
    </source>
</evidence>
<accession>A0ABT4FKW5</accession>
<dbReference type="GeneID" id="95378379"/>
<dbReference type="EMBL" id="JAMDMJ010000024">
    <property type="protein sequence ID" value="MCY9597727.1"/>
    <property type="molecule type" value="Genomic_DNA"/>
</dbReference>
<dbReference type="Proteomes" id="UP001527202">
    <property type="component" value="Unassembled WGS sequence"/>
</dbReference>
<keyword evidence="2" id="KW-1185">Reference proteome</keyword>
<gene>
    <name evidence="1" type="ORF">M5X16_18340</name>
</gene>
<protein>
    <submittedName>
        <fullName evidence="1">Uncharacterized protein</fullName>
    </submittedName>
</protein>
<reference evidence="1 2" key="1">
    <citation type="submission" date="2022-05" db="EMBL/GenBank/DDBJ databases">
        <title>Genome Sequencing of Bee-Associated Microbes.</title>
        <authorList>
            <person name="Dunlap C."/>
        </authorList>
    </citation>
    <scope>NUCLEOTIDE SEQUENCE [LARGE SCALE GENOMIC DNA]</scope>
    <source>
        <strain evidence="1 2">NRRL B-23120</strain>
    </source>
</reference>